<dbReference type="SUPFAM" id="SSF88946">
    <property type="entry name" value="Sigma2 domain of RNA polymerase sigma factors"/>
    <property type="match status" value="1"/>
</dbReference>
<dbReference type="Pfam" id="PF04545">
    <property type="entry name" value="Sigma70_r4"/>
    <property type="match status" value="1"/>
</dbReference>
<evidence type="ECO:0000313" key="8">
    <source>
        <dbReference type="EMBL" id="NVN52806.1"/>
    </source>
</evidence>
<evidence type="ECO:0000259" key="6">
    <source>
        <dbReference type="Pfam" id="PF04542"/>
    </source>
</evidence>
<dbReference type="InterPro" id="IPR036388">
    <property type="entry name" value="WH-like_DNA-bd_sf"/>
</dbReference>
<dbReference type="EMBL" id="JABFYL010000045">
    <property type="protein sequence ID" value="NVN52806.1"/>
    <property type="molecule type" value="Genomic_DNA"/>
</dbReference>
<dbReference type="InterPro" id="IPR014284">
    <property type="entry name" value="RNA_pol_sigma-70_dom"/>
</dbReference>
<dbReference type="InterPro" id="IPR013324">
    <property type="entry name" value="RNA_pol_sigma_r3/r4-like"/>
</dbReference>
<evidence type="ECO:0000256" key="5">
    <source>
        <dbReference type="ARBA" id="ARBA00023163"/>
    </source>
</evidence>
<dbReference type="RefSeq" id="WP_178361022.1">
    <property type="nucleotide sequence ID" value="NZ_JABFYL010000045.1"/>
</dbReference>
<dbReference type="AlphaFoldDB" id="A0A850PZ87"/>
<dbReference type="GO" id="GO:0016987">
    <property type="term" value="F:sigma factor activity"/>
    <property type="evidence" value="ECO:0007669"/>
    <property type="project" value="UniProtKB-KW"/>
</dbReference>
<dbReference type="CDD" id="cd06171">
    <property type="entry name" value="Sigma70_r4"/>
    <property type="match status" value="1"/>
</dbReference>
<feature type="domain" description="RNA polymerase sigma-70 region 2" evidence="6">
    <location>
        <begin position="34"/>
        <end position="99"/>
    </location>
</feature>
<name>A0A850PZ87_9MYCO</name>
<dbReference type="GO" id="GO:0006352">
    <property type="term" value="P:DNA-templated transcription initiation"/>
    <property type="evidence" value="ECO:0007669"/>
    <property type="project" value="InterPro"/>
</dbReference>
<dbReference type="SUPFAM" id="SSF88659">
    <property type="entry name" value="Sigma3 and sigma4 domains of RNA polymerase sigma factors"/>
    <property type="match status" value="1"/>
</dbReference>
<dbReference type="Gene3D" id="1.10.1740.10">
    <property type="match status" value="1"/>
</dbReference>
<comment type="caution">
    <text evidence="8">The sequence shown here is derived from an EMBL/GenBank/DDBJ whole genome shotgun (WGS) entry which is preliminary data.</text>
</comment>
<organism evidence="8 9">
    <name type="scientific">Mycolicibacterium hippocampi</name>
    <dbReference type="NCBI Taxonomy" id="659824"/>
    <lineage>
        <taxon>Bacteria</taxon>
        <taxon>Bacillati</taxon>
        <taxon>Actinomycetota</taxon>
        <taxon>Actinomycetes</taxon>
        <taxon>Mycobacteriales</taxon>
        <taxon>Mycobacteriaceae</taxon>
        <taxon>Mycolicibacterium</taxon>
    </lineage>
</organism>
<dbReference type="InterPro" id="IPR039425">
    <property type="entry name" value="RNA_pol_sigma-70-like"/>
</dbReference>
<dbReference type="PANTHER" id="PTHR43133:SF8">
    <property type="entry name" value="RNA POLYMERASE SIGMA FACTOR HI_1459-RELATED"/>
    <property type="match status" value="1"/>
</dbReference>
<evidence type="ECO:0000259" key="7">
    <source>
        <dbReference type="Pfam" id="PF04545"/>
    </source>
</evidence>
<evidence type="ECO:0000256" key="4">
    <source>
        <dbReference type="ARBA" id="ARBA00023125"/>
    </source>
</evidence>
<evidence type="ECO:0000256" key="1">
    <source>
        <dbReference type="ARBA" id="ARBA00010641"/>
    </source>
</evidence>
<proteinExistence type="inferred from homology"/>
<feature type="domain" description="RNA polymerase sigma-70 region 4" evidence="7">
    <location>
        <begin position="136"/>
        <end position="185"/>
    </location>
</feature>
<dbReference type="Pfam" id="PF04542">
    <property type="entry name" value="Sigma70_r2"/>
    <property type="match status" value="1"/>
</dbReference>
<keyword evidence="2" id="KW-0805">Transcription regulation</keyword>
<dbReference type="Proteomes" id="UP000570517">
    <property type="component" value="Unassembled WGS sequence"/>
</dbReference>
<keyword evidence="3" id="KW-0731">Sigma factor</keyword>
<gene>
    <name evidence="8" type="ORF">HLY00_4518</name>
</gene>
<dbReference type="GO" id="GO:0003677">
    <property type="term" value="F:DNA binding"/>
    <property type="evidence" value="ECO:0007669"/>
    <property type="project" value="UniProtKB-KW"/>
</dbReference>
<sequence length="191" mass="21625">MTIDRQAADLTEAGDWYLANSATLGDRTAFEVIVHRHGPLLFRYARRMLANDHDVADVVQETFVSAWRQLGSFRGGSSLQTWLLSICSRKIVDNYRVKRAQPIDDLILDTVPAAGVGSDPPAAASAMEFLEALEMALLELPPRQRSSWVLREIEEMTFVQIGEILGLSQDAARGHHFRATRTLRERLHRWR</sequence>
<protein>
    <recommendedName>
        <fullName evidence="10">RNA polymerase sigma factor</fullName>
    </recommendedName>
</protein>
<evidence type="ECO:0000313" key="9">
    <source>
        <dbReference type="Proteomes" id="UP000570517"/>
    </source>
</evidence>
<evidence type="ECO:0000256" key="3">
    <source>
        <dbReference type="ARBA" id="ARBA00023082"/>
    </source>
</evidence>
<keyword evidence="4" id="KW-0238">DNA-binding</keyword>
<keyword evidence="5" id="KW-0804">Transcription</keyword>
<dbReference type="NCBIfam" id="TIGR02937">
    <property type="entry name" value="sigma70-ECF"/>
    <property type="match status" value="1"/>
</dbReference>
<accession>A0A850PZ87</accession>
<evidence type="ECO:0000256" key="2">
    <source>
        <dbReference type="ARBA" id="ARBA00023015"/>
    </source>
</evidence>
<dbReference type="InterPro" id="IPR007630">
    <property type="entry name" value="RNA_pol_sigma70_r4"/>
</dbReference>
<keyword evidence="9" id="KW-1185">Reference proteome</keyword>
<dbReference type="PANTHER" id="PTHR43133">
    <property type="entry name" value="RNA POLYMERASE ECF-TYPE SIGMA FACTO"/>
    <property type="match status" value="1"/>
</dbReference>
<reference evidence="8 9" key="1">
    <citation type="submission" date="2020-05" db="EMBL/GenBank/DDBJ databases">
        <title>Draft genome sequence of Mycobacterium hippocampi DL, isolated from European seabass, Dicentrarchus labrax, reared in fish farms.</title>
        <authorList>
            <person name="Stathopoulou P."/>
            <person name="Asimakis E."/>
            <person name="Tzokas K."/>
            <person name="Batargias C."/>
            <person name="Tsiamis G."/>
        </authorList>
    </citation>
    <scope>NUCLEOTIDE SEQUENCE [LARGE SCALE GENOMIC DNA]</scope>
    <source>
        <strain evidence="8 9">DL</strain>
    </source>
</reference>
<dbReference type="InterPro" id="IPR007627">
    <property type="entry name" value="RNA_pol_sigma70_r2"/>
</dbReference>
<dbReference type="Gene3D" id="1.10.10.10">
    <property type="entry name" value="Winged helix-like DNA-binding domain superfamily/Winged helix DNA-binding domain"/>
    <property type="match status" value="1"/>
</dbReference>
<comment type="similarity">
    <text evidence="1">Belongs to the sigma-70 factor family. ECF subfamily.</text>
</comment>
<dbReference type="InterPro" id="IPR013325">
    <property type="entry name" value="RNA_pol_sigma_r2"/>
</dbReference>
<evidence type="ECO:0008006" key="10">
    <source>
        <dbReference type="Google" id="ProtNLM"/>
    </source>
</evidence>